<evidence type="ECO:0000259" key="2">
    <source>
        <dbReference type="SMART" id="SM00470"/>
    </source>
</evidence>
<dbReference type="Proteomes" id="UP001339962">
    <property type="component" value="Unassembled WGS sequence"/>
</dbReference>
<dbReference type="Gene3D" id="3.90.1530.10">
    <property type="entry name" value="Conserved hypothetical protein from pyrococcus furiosus pfu- 392566-001, ParB domain"/>
    <property type="match status" value="1"/>
</dbReference>
<dbReference type="SUPFAM" id="SSF110849">
    <property type="entry name" value="ParB/Sulfiredoxin"/>
    <property type="match status" value="1"/>
</dbReference>
<name>A0ABD5IS29_9BACL</name>
<sequence>MIDYLIKQLKDAINSIENLDEKIEAMNRVRTALTEVSPFVEPVDCVRWVPADKVQANEYNPNKVASPEMRLLHTSIKLDGYTQPIVVYRLNNGKYEVVDGFHRNRVGKEYADIRERIHGYLPVVVIDKPLDERMGSTIRHNRARGTHQIRSMSDIVIDLSREGWSDEDICKKLGMELDEVIRLKQISGLKEAFANHEFSKSWEEFEKKYHKEEA</sequence>
<dbReference type="RefSeq" id="WP_328216806.1">
    <property type="nucleotide sequence ID" value="NZ_JARTLI010000002.1"/>
</dbReference>
<dbReference type="PANTHER" id="PTHR30083:SF1">
    <property type="entry name" value="TRANSCRIPTIONAL REGULATOR"/>
    <property type="match status" value="1"/>
</dbReference>
<feature type="domain" description="ParB-like N-terminal" evidence="2">
    <location>
        <begin position="47"/>
        <end position="142"/>
    </location>
</feature>
<organism evidence="3 4">
    <name type="scientific">Anoxybacteroides rupiense</name>
    <dbReference type="NCBI Taxonomy" id="311460"/>
    <lineage>
        <taxon>Bacteria</taxon>
        <taxon>Bacillati</taxon>
        <taxon>Bacillota</taxon>
        <taxon>Bacilli</taxon>
        <taxon>Bacillales</taxon>
        <taxon>Anoxybacillaceae</taxon>
        <taxon>Anoxybacteroides</taxon>
    </lineage>
</organism>
<dbReference type="PANTHER" id="PTHR30083">
    <property type="entry name" value="TRANSCRIPTIONAL REGULATOR-RELATED"/>
    <property type="match status" value="1"/>
</dbReference>
<feature type="coiled-coil region" evidence="1">
    <location>
        <begin position="2"/>
        <end position="36"/>
    </location>
</feature>
<dbReference type="InterPro" id="IPR036086">
    <property type="entry name" value="ParB/Sulfiredoxin_sf"/>
</dbReference>
<dbReference type="SMART" id="SM00470">
    <property type="entry name" value="ParB"/>
    <property type="match status" value="1"/>
</dbReference>
<gene>
    <name evidence="3" type="ORF">P9850_01955</name>
</gene>
<dbReference type="Pfam" id="PF02195">
    <property type="entry name" value="ParB_N"/>
    <property type="match status" value="1"/>
</dbReference>
<proteinExistence type="predicted"/>
<dbReference type="InterPro" id="IPR003115">
    <property type="entry name" value="ParB_N"/>
</dbReference>
<evidence type="ECO:0000256" key="1">
    <source>
        <dbReference type="SAM" id="Coils"/>
    </source>
</evidence>
<dbReference type="EMBL" id="JARTLI010000002">
    <property type="protein sequence ID" value="MED5050634.1"/>
    <property type="molecule type" value="Genomic_DNA"/>
</dbReference>
<protein>
    <submittedName>
        <fullName evidence="3">ParB/RepB/Spo0J family partition protein</fullName>
    </submittedName>
</protein>
<keyword evidence="1" id="KW-0175">Coiled coil</keyword>
<reference evidence="3 4" key="1">
    <citation type="submission" date="2023-03" db="EMBL/GenBank/DDBJ databases">
        <title>Bacillus Genome Sequencing.</title>
        <authorList>
            <person name="Dunlap C."/>
        </authorList>
    </citation>
    <scope>NUCLEOTIDE SEQUENCE [LARGE SCALE GENOMIC DNA]</scope>
    <source>
        <strain evidence="3 4">NRS-38</strain>
    </source>
</reference>
<evidence type="ECO:0000313" key="4">
    <source>
        <dbReference type="Proteomes" id="UP001339962"/>
    </source>
</evidence>
<dbReference type="AlphaFoldDB" id="A0ABD5IS29"/>
<dbReference type="CDD" id="cd16397">
    <property type="entry name" value="IbrB_like"/>
    <property type="match status" value="1"/>
</dbReference>
<evidence type="ECO:0000313" key="3">
    <source>
        <dbReference type="EMBL" id="MED5050634.1"/>
    </source>
</evidence>
<accession>A0ABD5IS29</accession>
<comment type="caution">
    <text evidence="3">The sequence shown here is derived from an EMBL/GenBank/DDBJ whole genome shotgun (WGS) entry which is preliminary data.</text>
</comment>